<feature type="chain" id="PRO_5025603593" evidence="2">
    <location>
        <begin position="20"/>
        <end position="525"/>
    </location>
</feature>
<feature type="region of interest" description="Disordered" evidence="1">
    <location>
        <begin position="352"/>
        <end position="398"/>
    </location>
</feature>
<evidence type="ECO:0000313" key="3">
    <source>
        <dbReference type="EMBL" id="KAF1967147.1"/>
    </source>
</evidence>
<evidence type="ECO:0000256" key="1">
    <source>
        <dbReference type="SAM" id="MobiDB-lite"/>
    </source>
</evidence>
<keyword evidence="2" id="KW-0732">Signal</keyword>
<gene>
    <name evidence="3" type="ORF">BU23DRAFT_660434</name>
</gene>
<dbReference type="OrthoDB" id="1896086at2759"/>
<organism evidence="3 4">
    <name type="scientific">Bimuria novae-zelandiae CBS 107.79</name>
    <dbReference type="NCBI Taxonomy" id="1447943"/>
    <lineage>
        <taxon>Eukaryota</taxon>
        <taxon>Fungi</taxon>
        <taxon>Dikarya</taxon>
        <taxon>Ascomycota</taxon>
        <taxon>Pezizomycotina</taxon>
        <taxon>Dothideomycetes</taxon>
        <taxon>Pleosporomycetidae</taxon>
        <taxon>Pleosporales</taxon>
        <taxon>Massarineae</taxon>
        <taxon>Didymosphaeriaceae</taxon>
        <taxon>Bimuria</taxon>
    </lineage>
</organism>
<dbReference type="Proteomes" id="UP000800036">
    <property type="component" value="Unassembled WGS sequence"/>
</dbReference>
<name>A0A6A5V1G3_9PLEO</name>
<proteinExistence type="predicted"/>
<protein>
    <submittedName>
        <fullName evidence="3">Uncharacterized protein</fullName>
    </submittedName>
</protein>
<accession>A0A6A5V1G3</accession>
<reference evidence="3" key="1">
    <citation type="journal article" date="2020" name="Stud. Mycol.">
        <title>101 Dothideomycetes genomes: a test case for predicting lifestyles and emergence of pathogens.</title>
        <authorList>
            <person name="Haridas S."/>
            <person name="Albert R."/>
            <person name="Binder M."/>
            <person name="Bloem J."/>
            <person name="Labutti K."/>
            <person name="Salamov A."/>
            <person name="Andreopoulos B."/>
            <person name="Baker S."/>
            <person name="Barry K."/>
            <person name="Bills G."/>
            <person name="Bluhm B."/>
            <person name="Cannon C."/>
            <person name="Castanera R."/>
            <person name="Culley D."/>
            <person name="Daum C."/>
            <person name="Ezra D."/>
            <person name="Gonzalez J."/>
            <person name="Henrissat B."/>
            <person name="Kuo A."/>
            <person name="Liang C."/>
            <person name="Lipzen A."/>
            <person name="Lutzoni F."/>
            <person name="Magnuson J."/>
            <person name="Mondo S."/>
            <person name="Nolan M."/>
            <person name="Ohm R."/>
            <person name="Pangilinan J."/>
            <person name="Park H.-J."/>
            <person name="Ramirez L."/>
            <person name="Alfaro M."/>
            <person name="Sun H."/>
            <person name="Tritt A."/>
            <person name="Yoshinaga Y."/>
            <person name="Zwiers L.-H."/>
            <person name="Turgeon B."/>
            <person name="Goodwin S."/>
            <person name="Spatafora J."/>
            <person name="Crous P."/>
            <person name="Grigoriev I."/>
        </authorList>
    </citation>
    <scope>NUCLEOTIDE SEQUENCE</scope>
    <source>
        <strain evidence="3">CBS 107.79</strain>
    </source>
</reference>
<dbReference type="EMBL" id="ML976736">
    <property type="protein sequence ID" value="KAF1967147.1"/>
    <property type="molecule type" value="Genomic_DNA"/>
</dbReference>
<dbReference type="AlphaFoldDB" id="A0A6A5V1G3"/>
<evidence type="ECO:0000313" key="4">
    <source>
        <dbReference type="Proteomes" id="UP000800036"/>
    </source>
</evidence>
<evidence type="ECO:0000256" key="2">
    <source>
        <dbReference type="SAM" id="SignalP"/>
    </source>
</evidence>
<feature type="compositionally biased region" description="Basic residues" evidence="1">
    <location>
        <begin position="363"/>
        <end position="372"/>
    </location>
</feature>
<sequence length="525" mass="58508">MYSVPFFFLFLTTNAAVLASTIPRALLPGCDEKYEEISLVEFNDGPTDSGDASIGAEFETIKIQFTNRLCGLRDTFSAKHTSVEQGAGRLSAEYVLDGPNIKAGSGAAAAASRAAHDDLASWTPCSEDPSNQVIIEDYQECPDPWIVRNLKKDTKKDEIYWAPQIMTSMPLEALYYLMKENVRLAYAKYGRNILNGITPYHRGQNIQLVTAEYFDALHHLKVDKTKINDAVLGFCTLILSYGKAANKPLFNVFNTLACYKTAFEGNAFVRTIDSDYCTGTIEAPVPKSTFGLLQYNYVGNFPKPGVPTTLSIKEWIQGIDKGSPSPDLFTTFDKHYDGSIGGLGNQVERMFKEKPASSYAPNRRTRQTRRTQRTPANPADPADPADPATQPEEPKIPDRTAPLFEFRDLFSQTTVDFERFMSDVDEAIQKLHKDFATRYMKKVRRDESACLSNITINPTTSQQKHIAPDYVVPKHVAPNYVAFIEVAPNYVTHNYALPKYVAPNYAAPNDSSSIDAVLPFAERES</sequence>
<feature type="signal peptide" evidence="2">
    <location>
        <begin position="1"/>
        <end position="19"/>
    </location>
</feature>
<feature type="compositionally biased region" description="Low complexity" evidence="1">
    <location>
        <begin position="373"/>
        <end position="388"/>
    </location>
</feature>
<keyword evidence="4" id="KW-1185">Reference proteome</keyword>